<accession>A0A427XCJ7</accession>
<dbReference type="GeneID" id="39590038"/>
<feature type="region of interest" description="Disordered" evidence="1">
    <location>
        <begin position="49"/>
        <end position="71"/>
    </location>
</feature>
<reference evidence="2 3" key="1">
    <citation type="submission" date="2018-11" db="EMBL/GenBank/DDBJ databases">
        <title>Genome sequence of Apiotrichum porosum DSM 27194.</title>
        <authorList>
            <person name="Aliyu H."/>
            <person name="Gorte O."/>
            <person name="Ochsenreither K."/>
        </authorList>
    </citation>
    <scope>NUCLEOTIDE SEQUENCE [LARGE SCALE GENOMIC DNA]</scope>
    <source>
        <strain evidence="2 3">DSM 27194</strain>
    </source>
</reference>
<evidence type="ECO:0000256" key="1">
    <source>
        <dbReference type="SAM" id="MobiDB-lite"/>
    </source>
</evidence>
<name>A0A427XCJ7_9TREE</name>
<evidence type="ECO:0000313" key="3">
    <source>
        <dbReference type="Proteomes" id="UP000279236"/>
    </source>
</evidence>
<comment type="caution">
    <text evidence="2">The sequence shown here is derived from an EMBL/GenBank/DDBJ whole genome shotgun (WGS) entry which is preliminary data.</text>
</comment>
<organism evidence="2 3">
    <name type="scientific">Apiotrichum porosum</name>
    <dbReference type="NCBI Taxonomy" id="105984"/>
    <lineage>
        <taxon>Eukaryota</taxon>
        <taxon>Fungi</taxon>
        <taxon>Dikarya</taxon>
        <taxon>Basidiomycota</taxon>
        <taxon>Agaricomycotina</taxon>
        <taxon>Tremellomycetes</taxon>
        <taxon>Trichosporonales</taxon>
        <taxon>Trichosporonaceae</taxon>
        <taxon>Apiotrichum</taxon>
    </lineage>
</organism>
<dbReference type="Proteomes" id="UP000279236">
    <property type="component" value="Unassembled WGS sequence"/>
</dbReference>
<keyword evidence="3" id="KW-1185">Reference proteome</keyword>
<feature type="region of interest" description="Disordered" evidence="1">
    <location>
        <begin position="1"/>
        <end position="21"/>
    </location>
</feature>
<gene>
    <name evidence="2" type="ORF">EHS24_005495</name>
</gene>
<dbReference type="RefSeq" id="XP_028471757.1">
    <property type="nucleotide sequence ID" value="XM_028621018.1"/>
</dbReference>
<proteinExistence type="predicted"/>
<sequence length="133" mass="15384">MAPQPAVKTPRGKPPRDKREAAIKYNERRNFRRRMARVESDNRRAAAMEAAKVDHITSAKPRTPPVHMGRDYWKNKSKHLESKLKDKHVFPIMCDGCIEKGVSECFRERGGKKRKCMLCGNKACSHHIRKSQM</sequence>
<dbReference type="AlphaFoldDB" id="A0A427XCJ7"/>
<dbReference type="EMBL" id="RSCE01000023">
    <property type="protein sequence ID" value="RSH76610.1"/>
    <property type="molecule type" value="Genomic_DNA"/>
</dbReference>
<protein>
    <submittedName>
        <fullName evidence="2">Uncharacterized protein</fullName>
    </submittedName>
</protein>
<evidence type="ECO:0000313" key="2">
    <source>
        <dbReference type="EMBL" id="RSH76610.1"/>
    </source>
</evidence>